<dbReference type="Proteomes" id="UP001169760">
    <property type="component" value="Unassembled WGS sequence"/>
</dbReference>
<dbReference type="Gene3D" id="1.20.5.300">
    <property type="match status" value="1"/>
</dbReference>
<reference evidence="3" key="1">
    <citation type="submission" date="2023-07" db="EMBL/GenBank/DDBJ databases">
        <title>Genome content predicts the carbon catabolic preferences of heterotrophic bacteria.</title>
        <authorList>
            <person name="Gralka M."/>
        </authorList>
    </citation>
    <scope>NUCLEOTIDE SEQUENCE</scope>
    <source>
        <strain evidence="3">I3M17_2</strain>
    </source>
</reference>
<keyword evidence="2" id="KW-0732">Signal</keyword>
<feature type="coiled-coil region" evidence="1">
    <location>
        <begin position="102"/>
        <end position="143"/>
    </location>
</feature>
<accession>A0AAW7X2S6</accession>
<dbReference type="EMBL" id="JAUOPB010000004">
    <property type="protein sequence ID" value="MDO6422085.1"/>
    <property type="molecule type" value="Genomic_DNA"/>
</dbReference>
<dbReference type="RefSeq" id="WP_303491903.1">
    <property type="nucleotide sequence ID" value="NZ_JAUOPB010000004.1"/>
</dbReference>
<organism evidence="3 4">
    <name type="scientific">Saccharophagus degradans</name>
    <dbReference type="NCBI Taxonomy" id="86304"/>
    <lineage>
        <taxon>Bacteria</taxon>
        <taxon>Pseudomonadati</taxon>
        <taxon>Pseudomonadota</taxon>
        <taxon>Gammaproteobacteria</taxon>
        <taxon>Cellvibrionales</taxon>
        <taxon>Cellvibrionaceae</taxon>
        <taxon>Saccharophagus</taxon>
    </lineage>
</organism>
<keyword evidence="1" id="KW-0175">Coiled coil</keyword>
<protein>
    <submittedName>
        <fullName evidence="3">Uncharacterized protein</fullName>
    </submittedName>
</protein>
<dbReference type="AlphaFoldDB" id="A0AAW7X2S6"/>
<evidence type="ECO:0000313" key="4">
    <source>
        <dbReference type="Proteomes" id="UP001169760"/>
    </source>
</evidence>
<evidence type="ECO:0000256" key="2">
    <source>
        <dbReference type="SAM" id="SignalP"/>
    </source>
</evidence>
<gene>
    <name evidence="3" type="ORF">Q4521_06345</name>
</gene>
<comment type="caution">
    <text evidence="3">The sequence shown here is derived from an EMBL/GenBank/DDBJ whole genome shotgun (WGS) entry which is preliminary data.</text>
</comment>
<evidence type="ECO:0000313" key="3">
    <source>
        <dbReference type="EMBL" id="MDO6422085.1"/>
    </source>
</evidence>
<evidence type="ECO:0000256" key="1">
    <source>
        <dbReference type="SAM" id="Coils"/>
    </source>
</evidence>
<name>A0AAW7X2S6_9GAMM</name>
<feature type="signal peptide" evidence="2">
    <location>
        <begin position="1"/>
        <end position="31"/>
    </location>
</feature>
<proteinExistence type="predicted"/>
<sequence>MYSNNRVKSNQLITFVVCLCLWLAISTSAFAQSIDPAVLTDYQTKITTVTQLEDKAKHVLQCVETQQAVISQRTNSLEITLGELIQKQQKQQESMTIKEAQISEQKKLMATEAKKLDELKSEKNRLEAKKRREQRDIDHCKKQWWTINKTCEWASEFGKLIGLIDNVDSDLAAANKKFTGAESRYKKTRDEFNAIKSAFTNTSREARKTNKAIDESEQAISNLKGQSSVLMEHIHSSNELIENCNETLANASAVNTDEAKRRTVRQIHRNSEQLQAIIDASPNKINQAISLLAHQGANCS</sequence>
<feature type="chain" id="PRO_5043555202" evidence="2">
    <location>
        <begin position="32"/>
        <end position="300"/>
    </location>
</feature>
<feature type="coiled-coil region" evidence="1">
    <location>
        <begin position="171"/>
        <end position="226"/>
    </location>
</feature>